<name>A0A2G8RTE4_9APHY</name>
<evidence type="ECO:0000256" key="1">
    <source>
        <dbReference type="SAM" id="MobiDB-lite"/>
    </source>
</evidence>
<proteinExistence type="predicted"/>
<protein>
    <submittedName>
        <fullName evidence="2">Uncharacterized protein</fullName>
    </submittedName>
</protein>
<accession>A0A2G8RTE4</accession>
<dbReference type="PANTHER" id="PTHR40633:SF1">
    <property type="entry name" value="GPI ANCHORED SERINE-THREONINE RICH PROTEIN (AFU_ORTHOLOGUE AFUA_1G03630)"/>
    <property type="match status" value="1"/>
</dbReference>
<dbReference type="OrthoDB" id="2432613at2759"/>
<evidence type="ECO:0000313" key="2">
    <source>
        <dbReference type="EMBL" id="PIL24770.1"/>
    </source>
</evidence>
<feature type="region of interest" description="Disordered" evidence="1">
    <location>
        <begin position="175"/>
        <end position="217"/>
    </location>
</feature>
<organism evidence="2 3">
    <name type="scientific">Ganoderma sinense ZZ0214-1</name>
    <dbReference type="NCBI Taxonomy" id="1077348"/>
    <lineage>
        <taxon>Eukaryota</taxon>
        <taxon>Fungi</taxon>
        <taxon>Dikarya</taxon>
        <taxon>Basidiomycota</taxon>
        <taxon>Agaricomycotina</taxon>
        <taxon>Agaricomycetes</taxon>
        <taxon>Polyporales</taxon>
        <taxon>Polyporaceae</taxon>
        <taxon>Ganoderma</taxon>
    </lineage>
</organism>
<gene>
    <name evidence="2" type="ORF">GSI_12656</name>
</gene>
<reference evidence="2 3" key="1">
    <citation type="journal article" date="2015" name="Sci. Rep.">
        <title>Chromosome-level genome map provides insights into diverse defense mechanisms in the medicinal fungus Ganoderma sinense.</title>
        <authorList>
            <person name="Zhu Y."/>
            <person name="Xu J."/>
            <person name="Sun C."/>
            <person name="Zhou S."/>
            <person name="Xu H."/>
            <person name="Nelson D.R."/>
            <person name="Qian J."/>
            <person name="Song J."/>
            <person name="Luo H."/>
            <person name="Xiang L."/>
            <person name="Li Y."/>
            <person name="Xu Z."/>
            <person name="Ji A."/>
            <person name="Wang L."/>
            <person name="Lu S."/>
            <person name="Hayward A."/>
            <person name="Sun W."/>
            <person name="Li X."/>
            <person name="Schwartz D.C."/>
            <person name="Wang Y."/>
            <person name="Chen S."/>
        </authorList>
    </citation>
    <scope>NUCLEOTIDE SEQUENCE [LARGE SCALE GENOMIC DNA]</scope>
    <source>
        <strain evidence="2 3">ZZ0214-1</strain>
    </source>
</reference>
<feature type="compositionally biased region" description="Low complexity" evidence="1">
    <location>
        <begin position="181"/>
        <end position="217"/>
    </location>
</feature>
<keyword evidence="3" id="KW-1185">Reference proteome</keyword>
<comment type="caution">
    <text evidence="2">The sequence shown here is derived from an EMBL/GenBank/DDBJ whole genome shotgun (WGS) entry which is preliminary data.</text>
</comment>
<dbReference type="AlphaFoldDB" id="A0A2G8RTE4"/>
<dbReference type="EMBL" id="AYKW01000056">
    <property type="protein sequence ID" value="PIL24770.1"/>
    <property type="molecule type" value="Genomic_DNA"/>
</dbReference>
<dbReference type="PANTHER" id="PTHR40633">
    <property type="entry name" value="MATRIX PROTEIN, PUTATIVE (AFU_ORTHOLOGUE AFUA_8G05410)-RELATED"/>
    <property type="match status" value="1"/>
</dbReference>
<dbReference type="STRING" id="1077348.A0A2G8RTE4"/>
<evidence type="ECO:0000313" key="3">
    <source>
        <dbReference type="Proteomes" id="UP000230002"/>
    </source>
</evidence>
<dbReference type="InterPro" id="IPR052982">
    <property type="entry name" value="SRP1/TIP1-like"/>
</dbReference>
<dbReference type="Proteomes" id="UP000230002">
    <property type="component" value="Unassembled WGS sequence"/>
</dbReference>
<sequence length="298" mass="29490">MRGFNAVFNHALAGQGIVNAALSPSKDISTFATTGAIVPGAVPTAPGPKDVFKEGGDCKFAWTPDPSGQWKEMNVQLMSGDNWNMIPVTTIVKLDGTSTTSTSYTFPCPDVKPNSAIYFYQFSTPAAPKNLTWTTRFTIAASDGSVTAPANDTQPDGQKIPWGVGALVDQSKVVPPPSYLTGGSSSTSASSSTAPSSSGSASSSSPSSSASSSTASSVSSSISSSASPASSATSAAASSSTTSGAHTTVIVTATNSAGAAPSTTGSNGTGNGALSAQANVIFGTAALGFTAAVFALLS</sequence>